<keyword evidence="3" id="KW-1185">Reference proteome</keyword>
<dbReference type="KEGG" id="vcn:VOLCADRAFT_92220"/>
<reference evidence="2 3" key="1">
    <citation type="journal article" date="2010" name="Science">
        <title>Genomic analysis of organismal complexity in the multicellular green alga Volvox carteri.</title>
        <authorList>
            <person name="Prochnik S.E."/>
            <person name="Umen J."/>
            <person name="Nedelcu A.M."/>
            <person name="Hallmann A."/>
            <person name="Miller S.M."/>
            <person name="Nishii I."/>
            <person name="Ferris P."/>
            <person name="Kuo A."/>
            <person name="Mitros T."/>
            <person name="Fritz-Laylin L.K."/>
            <person name="Hellsten U."/>
            <person name="Chapman J."/>
            <person name="Simakov O."/>
            <person name="Rensing S.A."/>
            <person name="Terry A."/>
            <person name="Pangilinan J."/>
            <person name="Kapitonov V."/>
            <person name="Jurka J."/>
            <person name="Salamov A."/>
            <person name="Shapiro H."/>
            <person name="Schmutz J."/>
            <person name="Grimwood J."/>
            <person name="Lindquist E."/>
            <person name="Lucas S."/>
            <person name="Grigoriev I.V."/>
            <person name="Schmitt R."/>
            <person name="Kirk D."/>
            <person name="Rokhsar D.S."/>
        </authorList>
    </citation>
    <scope>NUCLEOTIDE SEQUENCE [LARGE SCALE GENOMIC DNA]</scope>
    <source>
        <strain evidence="3">f. Nagariensis / Eve</strain>
    </source>
</reference>
<proteinExistence type="predicted"/>
<feature type="region of interest" description="Disordered" evidence="1">
    <location>
        <begin position="80"/>
        <end position="107"/>
    </location>
</feature>
<evidence type="ECO:0000256" key="1">
    <source>
        <dbReference type="SAM" id="MobiDB-lite"/>
    </source>
</evidence>
<dbReference type="EMBL" id="GL378346">
    <property type="protein sequence ID" value="EFJ47205.1"/>
    <property type="molecule type" value="Genomic_DNA"/>
</dbReference>
<dbReference type="GeneID" id="9615741"/>
<name>D8TZ29_VOLCA</name>
<protein>
    <submittedName>
        <fullName evidence="2">Uncharacterized protein</fullName>
    </submittedName>
</protein>
<organism evidence="3">
    <name type="scientific">Volvox carteri f. nagariensis</name>
    <dbReference type="NCBI Taxonomy" id="3068"/>
    <lineage>
        <taxon>Eukaryota</taxon>
        <taxon>Viridiplantae</taxon>
        <taxon>Chlorophyta</taxon>
        <taxon>core chlorophytes</taxon>
        <taxon>Chlorophyceae</taxon>
        <taxon>CS clade</taxon>
        <taxon>Chlamydomonadales</taxon>
        <taxon>Volvocaceae</taxon>
        <taxon>Volvox</taxon>
    </lineage>
</organism>
<feature type="region of interest" description="Disordered" evidence="1">
    <location>
        <begin position="152"/>
        <end position="176"/>
    </location>
</feature>
<dbReference type="AlphaFoldDB" id="D8TZ29"/>
<evidence type="ECO:0000313" key="2">
    <source>
        <dbReference type="EMBL" id="EFJ47205.1"/>
    </source>
</evidence>
<feature type="compositionally biased region" description="Basic residues" evidence="1">
    <location>
        <begin position="91"/>
        <end position="102"/>
    </location>
</feature>
<dbReference type="RefSeq" id="XP_002951754.1">
    <property type="nucleotide sequence ID" value="XM_002951708.1"/>
</dbReference>
<accession>D8TZ29</accession>
<sequence length="176" mass="18311">MFPCCAFATACLPPSGLTHVPVSPAGQRLCGDMAGAAGGLVTGVAVDCPIPGVPVPGIPVINVPLSVAVKQCPPPRPRYCPRPGSQPYLHRGGRQLRGRGRGRNLSPSTQQACLASSFHLAKLQSVHWTRGDLELPCGGGALLMIQMTNKAVTEQAPRGPPSPTGRRTRRSGLVPS</sequence>
<gene>
    <name evidence="2" type="ORF">VOLCADRAFT_92220</name>
</gene>
<evidence type="ECO:0000313" key="3">
    <source>
        <dbReference type="Proteomes" id="UP000001058"/>
    </source>
</evidence>
<dbReference type="Proteomes" id="UP000001058">
    <property type="component" value="Unassembled WGS sequence"/>
</dbReference>
<dbReference type="InParanoid" id="D8TZ29"/>